<dbReference type="EMBL" id="BJWL01000005">
    <property type="protein sequence ID" value="GFY87847.1"/>
    <property type="molecule type" value="Genomic_DNA"/>
</dbReference>
<dbReference type="PANTHER" id="PTHR23336">
    <property type="entry name" value="ZINC FINGER CW-TYPE COILED-COIL DOMAIN PROTEIN 3"/>
    <property type="match status" value="1"/>
</dbReference>
<reference evidence="2 3" key="1">
    <citation type="submission" date="2019-07" db="EMBL/GenBank/DDBJ databases">
        <title>De Novo Assembly of kiwifruit Actinidia rufa.</title>
        <authorList>
            <person name="Sugita-Konishi S."/>
            <person name="Sato K."/>
            <person name="Mori E."/>
            <person name="Abe Y."/>
            <person name="Kisaki G."/>
            <person name="Hamano K."/>
            <person name="Suezawa K."/>
            <person name="Otani M."/>
            <person name="Fukuda T."/>
            <person name="Manabe T."/>
            <person name="Gomi K."/>
            <person name="Tabuchi M."/>
            <person name="Akimitsu K."/>
            <person name="Kataoka I."/>
        </authorList>
    </citation>
    <scope>NUCLEOTIDE SEQUENCE [LARGE SCALE GENOMIC DNA]</scope>
    <source>
        <strain evidence="3">cv. Fuchu</strain>
    </source>
</reference>
<sequence length="139" mass="15121">MLKQEKKPINIVDIDSSDDEDGVGGGKGKNTSSSLQGRPQVQSNLANPLLASRSFWKAGNYDVGPTKSVPAQGQLEHARVHPKFLHSNATSHKWAFGAIAELLDNAVDEEFLLKKQQKELSIACGALDHVEFVKGPNFK</sequence>
<dbReference type="GO" id="GO:0005634">
    <property type="term" value="C:nucleus"/>
    <property type="evidence" value="ECO:0007669"/>
    <property type="project" value="TreeGrafter"/>
</dbReference>
<feature type="region of interest" description="Disordered" evidence="1">
    <location>
        <begin position="1"/>
        <end position="43"/>
    </location>
</feature>
<dbReference type="InterPro" id="IPR045261">
    <property type="entry name" value="MORC_ATPase"/>
</dbReference>
<dbReference type="PANTHER" id="PTHR23336:SF50">
    <property type="entry name" value="PROTEIN MICRORCHIDIA 1-RELATED"/>
    <property type="match status" value="1"/>
</dbReference>
<keyword evidence="3" id="KW-1185">Reference proteome</keyword>
<organism evidence="2 3">
    <name type="scientific">Actinidia rufa</name>
    <dbReference type="NCBI Taxonomy" id="165716"/>
    <lineage>
        <taxon>Eukaryota</taxon>
        <taxon>Viridiplantae</taxon>
        <taxon>Streptophyta</taxon>
        <taxon>Embryophyta</taxon>
        <taxon>Tracheophyta</taxon>
        <taxon>Spermatophyta</taxon>
        <taxon>Magnoliopsida</taxon>
        <taxon>eudicotyledons</taxon>
        <taxon>Gunneridae</taxon>
        <taxon>Pentapetalae</taxon>
        <taxon>asterids</taxon>
        <taxon>Ericales</taxon>
        <taxon>Actinidiaceae</taxon>
        <taxon>Actinidia</taxon>
    </lineage>
</organism>
<protein>
    <submittedName>
        <fullName evidence="2">Compromized recognition of TCV 1</fullName>
    </submittedName>
</protein>
<evidence type="ECO:0000256" key="1">
    <source>
        <dbReference type="SAM" id="MobiDB-lite"/>
    </source>
</evidence>
<name>A0A7J0EQI9_9ERIC</name>
<evidence type="ECO:0000313" key="2">
    <source>
        <dbReference type="EMBL" id="GFY87847.1"/>
    </source>
</evidence>
<dbReference type="Proteomes" id="UP000585474">
    <property type="component" value="Unassembled WGS sequence"/>
</dbReference>
<proteinExistence type="predicted"/>
<gene>
    <name evidence="2" type="ORF">Acr_05g0014860</name>
</gene>
<comment type="caution">
    <text evidence="2">The sequence shown here is derived from an EMBL/GenBank/DDBJ whole genome shotgun (WGS) entry which is preliminary data.</text>
</comment>
<dbReference type="GO" id="GO:0016887">
    <property type="term" value="F:ATP hydrolysis activity"/>
    <property type="evidence" value="ECO:0007669"/>
    <property type="project" value="InterPro"/>
</dbReference>
<dbReference type="AlphaFoldDB" id="A0A7J0EQI9"/>
<accession>A0A7J0EQI9</accession>
<dbReference type="OrthoDB" id="757982at2759"/>
<evidence type="ECO:0000313" key="3">
    <source>
        <dbReference type="Proteomes" id="UP000585474"/>
    </source>
</evidence>